<evidence type="ECO:0000313" key="20">
    <source>
        <dbReference type="EMBL" id="VDC23397.1"/>
    </source>
</evidence>
<keyword evidence="14 17" id="KW-0472">Membrane</keyword>
<evidence type="ECO:0000256" key="16">
    <source>
        <dbReference type="ARBA" id="ARBA00040841"/>
    </source>
</evidence>
<dbReference type="InterPro" id="IPR004358">
    <property type="entry name" value="Sig_transdc_His_kin-like_C"/>
</dbReference>
<protein>
    <recommendedName>
        <fullName evidence="16">Heme sensor protein HssS</fullName>
        <ecNumber evidence="3">2.7.13.3</ecNumber>
    </recommendedName>
</protein>
<comment type="catalytic activity">
    <reaction evidence="1">
        <text>ATP + protein L-histidine = ADP + protein N-phospho-L-histidine.</text>
        <dbReference type="EC" id="2.7.13.3"/>
    </reaction>
</comment>
<dbReference type="InterPro" id="IPR050398">
    <property type="entry name" value="HssS/ArlS-like"/>
</dbReference>
<dbReference type="Gene3D" id="3.30.565.10">
    <property type="entry name" value="Histidine kinase-like ATPase, C-terminal domain"/>
    <property type="match status" value="1"/>
</dbReference>
<evidence type="ECO:0000256" key="6">
    <source>
        <dbReference type="ARBA" id="ARBA00022679"/>
    </source>
</evidence>
<dbReference type="SMART" id="SM00387">
    <property type="entry name" value="HATPase_c"/>
    <property type="match status" value="1"/>
</dbReference>
<feature type="transmembrane region" description="Helical" evidence="17">
    <location>
        <begin position="161"/>
        <end position="184"/>
    </location>
</feature>
<dbReference type="GO" id="GO:0005524">
    <property type="term" value="F:ATP binding"/>
    <property type="evidence" value="ECO:0007669"/>
    <property type="project" value="UniProtKB-KW"/>
</dbReference>
<dbReference type="PROSITE" id="PS50109">
    <property type="entry name" value="HIS_KIN"/>
    <property type="match status" value="1"/>
</dbReference>
<dbReference type="Pfam" id="PF00672">
    <property type="entry name" value="HAMP"/>
    <property type="match status" value="1"/>
</dbReference>
<dbReference type="Gene3D" id="6.10.340.10">
    <property type="match status" value="1"/>
</dbReference>
<dbReference type="SUPFAM" id="SSF47384">
    <property type="entry name" value="Homodimeric domain of signal transducing histidine kinase"/>
    <property type="match status" value="1"/>
</dbReference>
<accession>A0A3P5X574</accession>
<evidence type="ECO:0000256" key="3">
    <source>
        <dbReference type="ARBA" id="ARBA00012438"/>
    </source>
</evidence>
<dbReference type="CDD" id="cd00082">
    <property type="entry name" value="HisKA"/>
    <property type="match status" value="1"/>
</dbReference>
<dbReference type="PRINTS" id="PR00344">
    <property type="entry name" value="BCTRLSENSOR"/>
</dbReference>
<dbReference type="PANTHER" id="PTHR45528">
    <property type="entry name" value="SENSOR HISTIDINE KINASE CPXA"/>
    <property type="match status" value="1"/>
</dbReference>
<evidence type="ECO:0000256" key="10">
    <source>
        <dbReference type="ARBA" id="ARBA00022840"/>
    </source>
</evidence>
<evidence type="ECO:0000256" key="5">
    <source>
        <dbReference type="ARBA" id="ARBA00022553"/>
    </source>
</evidence>
<dbReference type="InterPro" id="IPR036097">
    <property type="entry name" value="HisK_dim/P_sf"/>
</dbReference>
<dbReference type="OrthoDB" id="9813151at2"/>
<dbReference type="CDD" id="cd00075">
    <property type="entry name" value="HATPase"/>
    <property type="match status" value="1"/>
</dbReference>
<dbReference type="FunFam" id="1.10.287.130:FF:000001">
    <property type="entry name" value="Two-component sensor histidine kinase"/>
    <property type="match status" value="1"/>
</dbReference>
<dbReference type="InterPro" id="IPR005467">
    <property type="entry name" value="His_kinase_dom"/>
</dbReference>
<keyword evidence="21" id="KW-1185">Reference proteome</keyword>
<keyword evidence="12" id="KW-0902">Two-component regulatory system</keyword>
<comment type="subcellular location">
    <subcellularLocation>
        <location evidence="2">Cell membrane</location>
        <topology evidence="2">Multi-pass membrane protein</topology>
    </subcellularLocation>
</comment>
<organism evidence="20 21">
    <name type="scientific">Filibacter tadaridae</name>
    <dbReference type="NCBI Taxonomy" id="2483811"/>
    <lineage>
        <taxon>Bacteria</taxon>
        <taxon>Bacillati</taxon>
        <taxon>Bacillota</taxon>
        <taxon>Bacilli</taxon>
        <taxon>Bacillales</taxon>
        <taxon>Caryophanaceae</taxon>
        <taxon>Filibacter</taxon>
    </lineage>
</organism>
<dbReference type="InterPro" id="IPR036890">
    <property type="entry name" value="HATPase_C_sf"/>
</dbReference>
<dbReference type="InterPro" id="IPR003660">
    <property type="entry name" value="HAMP_dom"/>
</dbReference>
<evidence type="ECO:0000256" key="12">
    <source>
        <dbReference type="ARBA" id="ARBA00023012"/>
    </source>
</evidence>
<evidence type="ECO:0000259" key="18">
    <source>
        <dbReference type="PROSITE" id="PS50109"/>
    </source>
</evidence>
<dbReference type="GO" id="GO:0000155">
    <property type="term" value="F:phosphorelay sensor kinase activity"/>
    <property type="evidence" value="ECO:0007669"/>
    <property type="project" value="InterPro"/>
</dbReference>
<dbReference type="InterPro" id="IPR003661">
    <property type="entry name" value="HisK_dim/P_dom"/>
</dbReference>
<evidence type="ECO:0000256" key="1">
    <source>
        <dbReference type="ARBA" id="ARBA00000085"/>
    </source>
</evidence>
<keyword evidence="8" id="KW-0547">Nucleotide-binding</keyword>
<dbReference type="Proteomes" id="UP000270468">
    <property type="component" value="Unassembled WGS sequence"/>
</dbReference>
<dbReference type="EC" id="2.7.13.3" evidence="3"/>
<evidence type="ECO:0000256" key="4">
    <source>
        <dbReference type="ARBA" id="ARBA00022475"/>
    </source>
</evidence>
<evidence type="ECO:0000256" key="13">
    <source>
        <dbReference type="ARBA" id="ARBA00023026"/>
    </source>
</evidence>
<dbReference type="PANTHER" id="PTHR45528:SF11">
    <property type="entry name" value="HISTIDINE KINASE"/>
    <property type="match status" value="1"/>
</dbReference>
<evidence type="ECO:0000256" key="2">
    <source>
        <dbReference type="ARBA" id="ARBA00004651"/>
    </source>
</evidence>
<dbReference type="FunFam" id="3.30.565.10:FF:000006">
    <property type="entry name" value="Sensor histidine kinase WalK"/>
    <property type="match status" value="1"/>
</dbReference>
<dbReference type="Gene3D" id="1.10.287.130">
    <property type="match status" value="1"/>
</dbReference>
<evidence type="ECO:0000256" key="11">
    <source>
        <dbReference type="ARBA" id="ARBA00022989"/>
    </source>
</evidence>
<dbReference type="EMBL" id="UXAV01000025">
    <property type="protein sequence ID" value="VDC23397.1"/>
    <property type="molecule type" value="Genomic_DNA"/>
</dbReference>
<comment type="function">
    <text evidence="15">Member of the two-component regulatory system HssS/HssR involved in intracellular heme homeostasis and tempering of staphylococcal virulence. HssS functions as a heme sensor histidine kinase which is autophosphorylated at a histidine residue and transfers its phosphate group to an aspartate residue of HssR. HssR/HssS activates the expression of hrtAB, an efflux pump, in response to extracellular heme, hemin, hemoglobin or blood.</text>
</comment>
<keyword evidence="5" id="KW-0597">Phosphoprotein</keyword>
<evidence type="ECO:0000256" key="17">
    <source>
        <dbReference type="SAM" id="Phobius"/>
    </source>
</evidence>
<keyword evidence="4" id="KW-1003">Cell membrane</keyword>
<dbReference type="InterPro" id="IPR003594">
    <property type="entry name" value="HATPase_dom"/>
</dbReference>
<dbReference type="PROSITE" id="PS50885">
    <property type="entry name" value="HAMP"/>
    <property type="match status" value="1"/>
</dbReference>
<dbReference type="AlphaFoldDB" id="A0A3P5X574"/>
<keyword evidence="6 20" id="KW-0808">Transferase</keyword>
<feature type="domain" description="HAMP" evidence="19">
    <location>
        <begin position="185"/>
        <end position="237"/>
    </location>
</feature>
<reference evidence="20 21" key="1">
    <citation type="submission" date="2018-11" db="EMBL/GenBank/DDBJ databases">
        <authorList>
            <person name="Criscuolo A."/>
        </authorList>
    </citation>
    <scope>NUCLEOTIDE SEQUENCE [LARGE SCALE GENOMIC DNA]</scope>
    <source>
        <strain evidence="20">ATB-66</strain>
    </source>
</reference>
<feature type="domain" description="Histidine kinase" evidence="18">
    <location>
        <begin position="245"/>
        <end position="459"/>
    </location>
</feature>
<dbReference type="RefSeq" id="WP_124069325.1">
    <property type="nucleotide sequence ID" value="NZ_CBCRXF010000028.1"/>
</dbReference>
<evidence type="ECO:0000256" key="15">
    <source>
        <dbReference type="ARBA" id="ARBA00037219"/>
    </source>
</evidence>
<name>A0A3P5X574_9BACL</name>
<keyword evidence="11 17" id="KW-1133">Transmembrane helix</keyword>
<keyword evidence="10" id="KW-0067">ATP-binding</keyword>
<dbReference type="Pfam" id="PF02518">
    <property type="entry name" value="HATPase_c"/>
    <property type="match status" value="1"/>
</dbReference>
<dbReference type="CDD" id="cd06225">
    <property type="entry name" value="HAMP"/>
    <property type="match status" value="1"/>
</dbReference>
<dbReference type="GO" id="GO:0005886">
    <property type="term" value="C:plasma membrane"/>
    <property type="evidence" value="ECO:0007669"/>
    <property type="project" value="UniProtKB-SubCell"/>
</dbReference>
<evidence type="ECO:0000256" key="14">
    <source>
        <dbReference type="ARBA" id="ARBA00023136"/>
    </source>
</evidence>
<dbReference type="SUPFAM" id="SSF55874">
    <property type="entry name" value="ATPase domain of HSP90 chaperone/DNA topoisomerase II/histidine kinase"/>
    <property type="match status" value="1"/>
</dbReference>
<keyword evidence="7 17" id="KW-0812">Transmembrane</keyword>
<evidence type="ECO:0000256" key="7">
    <source>
        <dbReference type="ARBA" id="ARBA00022692"/>
    </source>
</evidence>
<dbReference type="SMART" id="SM00304">
    <property type="entry name" value="HAMP"/>
    <property type="match status" value="1"/>
</dbReference>
<dbReference type="SMART" id="SM00388">
    <property type="entry name" value="HisKA"/>
    <property type="match status" value="1"/>
</dbReference>
<gene>
    <name evidence="20" type="primary">hssS</name>
    <name evidence="20" type="ORF">FILTAD_00888</name>
</gene>
<dbReference type="Pfam" id="PF00512">
    <property type="entry name" value="HisKA"/>
    <property type="match status" value="1"/>
</dbReference>
<evidence type="ECO:0000259" key="19">
    <source>
        <dbReference type="PROSITE" id="PS50885"/>
    </source>
</evidence>
<dbReference type="SUPFAM" id="SSF158472">
    <property type="entry name" value="HAMP domain-like"/>
    <property type="match status" value="1"/>
</dbReference>
<keyword evidence="9" id="KW-0418">Kinase</keyword>
<evidence type="ECO:0000256" key="8">
    <source>
        <dbReference type="ARBA" id="ARBA00022741"/>
    </source>
</evidence>
<proteinExistence type="predicted"/>
<evidence type="ECO:0000313" key="21">
    <source>
        <dbReference type="Proteomes" id="UP000270468"/>
    </source>
</evidence>
<feature type="transmembrane region" description="Helical" evidence="17">
    <location>
        <begin position="6"/>
        <end position="27"/>
    </location>
</feature>
<keyword evidence="13" id="KW-0843">Virulence</keyword>
<evidence type="ECO:0000256" key="9">
    <source>
        <dbReference type="ARBA" id="ARBA00022777"/>
    </source>
</evidence>
<sequence>MRSLYGKFIAFTIGIMLVSGLLAFLAVNTYYHRQLKGQNDEKNMRIAESIASYIESAKDLDLEKYLETQSMTGYKLYVVSERQVSTMYGVPFRVEDLTQDSIDRVLSGELYHGMRELPSETFVTGFFSDESANTVGVPFEYDGQAYALFLRPDIKLLFTEVHYILGGMVLIMALLSLLSMLIVARKLIEPITKLTMATKMVGEEQFTGTLAINRKDEIGQLANSFQLMTEKLGENDRIRKEFISDVSHDFQSPLLNIKGYASLLLDNELPAEERKSYALVIQSETERLSSLTKQLLLLTSLDQIASPLHLKMFSLDEQLKEIIRKHRWLLEEKGMSLSMEIDEGRYKGDPSFLEKVWENLLSNALKYTEDGGSIDIELTEQANKVTVKFSDNGIGIDQEAMGRIFDRFYRVDDSRTQEIGGTGLGLSIVQQVVKLHGGTIEVMRNKEKGTTFIVELPKL</sequence>